<dbReference type="InterPro" id="IPR004843">
    <property type="entry name" value="Calcineurin-like_PHP"/>
</dbReference>
<proteinExistence type="inferred from homology"/>
<dbReference type="PROSITE" id="PS00786">
    <property type="entry name" value="5_NUCLEOTIDASE_2"/>
    <property type="match status" value="1"/>
</dbReference>
<dbReference type="FunFam" id="3.90.780.10:FF:000001">
    <property type="entry name" value="NT5E isoform 3"/>
    <property type="match status" value="1"/>
</dbReference>
<dbReference type="Gene3D" id="3.60.21.10">
    <property type="match status" value="1"/>
</dbReference>
<dbReference type="PANTHER" id="PTHR11575:SF24">
    <property type="entry name" value="5'-NUCLEOTIDASE"/>
    <property type="match status" value="1"/>
</dbReference>
<evidence type="ECO:0000259" key="11">
    <source>
        <dbReference type="Pfam" id="PF02872"/>
    </source>
</evidence>
<dbReference type="GO" id="GO:0008253">
    <property type="term" value="F:5'-nucleotidase activity"/>
    <property type="evidence" value="ECO:0007669"/>
    <property type="project" value="UniProtKB-EC"/>
</dbReference>
<evidence type="ECO:0000256" key="3">
    <source>
        <dbReference type="ARBA" id="ARBA00012643"/>
    </source>
</evidence>
<dbReference type="EMBL" id="GITU01000176">
    <property type="protein sequence ID" value="MBC1168879.1"/>
    <property type="molecule type" value="Transcribed_RNA"/>
</dbReference>
<dbReference type="InterPro" id="IPR008334">
    <property type="entry name" value="5'-Nucleotdase_C"/>
</dbReference>
<evidence type="ECO:0000256" key="4">
    <source>
        <dbReference type="ARBA" id="ARBA00022723"/>
    </source>
</evidence>
<dbReference type="VEuPathDB" id="VectorBase:LLONM1_003668"/>
<dbReference type="InterPro" id="IPR006179">
    <property type="entry name" value="5_nucleotidase/apyrase"/>
</dbReference>
<dbReference type="GO" id="GO:0046872">
    <property type="term" value="F:metal ion binding"/>
    <property type="evidence" value="ECO:0007669"/>
    <property type="project" value="UniProtKB-KW"/>
</dbReference>
<dbReference type="EC" id="3.1.3.5" evidence="3"/>
<evidence type="ECO:0000256" key="2">
    <source>
        <dbReference type="ARBA" id="ARBA00006654"/>
    </source>
</evidence>
<dbReference type="InterPro" id="IPR036907">
    <property type="entry name" value="5'-Nucleotdase_C_sf"/>
</dbReference>
<keyword evidence="4" id="KW-0479">Metal-binding</keyword>
<dbReference type="Pfam" id="PF00149">
    <property type="entry name" value="Metallophos"/>
    <property type="match status" value="1"/>
</dbReference>
<feature type="domain" description="Calcineurin-like phosphoesterase" evidence="10">
    <location>
        <begin position="34"/>
        <end position="253"/>
    </location>
</feature>
<feature type="domain" description="5'-Nucleotidase C-terminal" evidence="11">
    <location>
        <begin position="345"/>
        <end position="524"/>
    </location>
</feature>
<keyword evidence="8" id="KW-0325">Glycoprotein</keyword>
<evidence type="ECO:0000256" key="6">
    <source>
        <dbReference type="ARBA" id="ARBA00022741"/>
    </source>
</evidence>
<evidence type="ECO:0000256" key="8">
    <source>
        <dbReference type="ARBA" id="ARBA00023180"/>
    </source>
</evidence>
<feature type="signal peptide" evidence="9">
    <location>
        <begin position="1"/>
        <end position="24"/>
    </location>
</feature>
<dbReference type="SUPFAM" id="SSF56300">
    <property type="entry name" value="Metallo-dependent phosphatases"/>
    <property type="match status" value="1"/>
</dbReference>
<dbReference type="InterPro" id="IPR029052">
    <property type="entry name" value="Metallo-depent_PP-like"/>
</dbReference>
<sequence length="572" mass="63323">MLFFLNFFVLVFSIELALLTASAAAEDGSYEIIILHTNDMHARFDQTNAGSNKCQEKDKIASKCYGGFARVSTMVKKFREENGSSVLFLNAGDTYTGTPWFTLYKETIATEMMNILRPDAASLGNHEFDKGVEGLVPFLNGVTFPILTANLDTSQEPTMTNAKNLKRSMIFTVSGHRVGVIGYLTPDTKFLSDVGKVNFIPEVEAINAEAQRLKKEENAEIIIVVGHSGLIKDREIAEKCPLVDIIVGGHSHTFLYTGSQPDREVPVDVYPVVVTQSSGKKVPIVQAYCFTKYLGYFKVTINGKGNVVGWTGQPILLNNNIPQDPEVLTALEKYRERVENYGNRVIGVSRVILNGGHTECRFHECNMGNLITDAFVYANVISTPMSTNAWTDASVVLYQSGGIRAPIDPRTAAGSITRLELDNVLPFGNALYVVKVPGNVLRKALEHSVHRYSNTSGWGEFPQVSGLKIRFNVNEEIGKRVKSVKVLCSNCSQPEYQPLRNQKTYNVIMDSFMKDGGDGYSMFKPLKIIKTLPLGDIETVEAYIEKMSPIFPAVEGRITVLGGLQKSDEDWH</sequence>
<evidence type="ECO:0000256" key="5">
    <source>
        <dbReference type="ARBA" id="ARBA00022729"/>
    </source>
</evidence>
<dbReference type="GO" id="GO:0005886">
    <property type="term" value="C:plasma membrane"/>
    <property type="evidence" value="ECO:0007669"/>
    <property type="project" value="TreeGrafter"/>
</dbReference>
<dbReference type="CDD" id="cd07409">
    <property type="entry name" value="MPP_CD73_N"/>
    <property type="match status" value="1"/>
</dbReference>
<comment type="similarity">
    <text evidence="2 9">Belongs to the 5'-nucleotidase family.</text>
</comment>
<dbReference type="SUPFAM" id="SSF55816">
    <property type="entry name" value="5'-nucleotidase (syn. UDP-sugar hydrolase), C-terminal domain"/>
    <property type="match status" value="1"/>
</dbReference>
<name>A0A7G3AA04_LUTLO</name>
<dbReference type="GO" id="GO:0000166">
    <property type="term" value="F:nucleotide binding"/>
    <property type="evidence" value="ECO:0007669"/>
    <property type="project" value="UniProtKB-KW"/>
</dbReference>
<comment type="catalytic activity">
    <reaction evidence="1">
        <text>a ribonucleoside 5'-phosphate + H2O = a ribonucleoside + phosphate</text>
        <dbReference type="Rhea" id="RHEA:12484"/>
        <dbReference type="ChEBI" id="CHEBI:15377"/>
        <dbReference type="ChEBI" id="CHEBI:18254"/>
        <dbReference type="ChEBI" id="CHEBI:43474"/>
        <dbReference type="ChEBI" id="CHEBI:58043"/>
        <dbReference type="EC" id="3.1.3.5"/>
    </reaction>
</comment>
<evidence type="ECO:0000256" key="9">
    <source>
        <dbReference type="RuleBase" id="RU362119"/>
    </source>
</evidence>
<keyword evidence="7 9" id="KW-0378">Hydrolase</keyword>
<feature type="chain" id="PRO_5029035039" description="5'-nucleotidase" evidence="9">
    <location>
        <begin position="25"/>
        <end position="572"/>
    </location>
</feature>
<dbReference type="PROSITE" id="PS00785">
    <property type="entry name" value="5_NUCLEOTIDASE_1"/>
    <property type="match status" value="1"/>
</dbReference>
<dbReference type="AlphaFoldDB" id="A0A7G3AA04"/>
<evidence type="ECO:0000256" key="1">
    <source>
        <dbReference type="ARBA" id="ARBA00000815"/>
    </source>
</evidence>
<reference evidence="12" key="1">
    <citation type="journal article" date="2020" name="BMC">
        <title>Leishmania infection induces a limited differential gene expression in the sand fly midgut.</title>
        <authorList>
            <person name="Coutinho-Abreu I.V."/>
            <person name="Serafim T.D."/>
            <person name="Meneses C."/>
            <person name="Kamhawi S."/>
            <person name="Oliveira F."/>
            <person name="Valenzuela J.G."/>
        </authorList>
    </citation>
    <scope>NUCLEOTIDE SEQUENCE</scope>
    <source>
        <strain evidence="12">Jacobina</strain>
        <tissue evidence="12">Midgut</tissue>
    </source>
</reference>
<dbReference type="Gene3D" id="3.90.780.10">
    <property type="entry name" value="5'-Nucleotidase, C-terminal domain"/>
    <property type="match status" value="1"/>
</dbReference>
<dbReference type="FunFam" id="3.60.21.10:FF:000020">
    <property type="entry name" value="NT5E isoform 4"/>
    <property type="match status" value="1"/>
</dbReference>
<dbReference type="GO" id="GO:0006196">
    <property type="term" value="P:AMP catabolic process"/>
    <property type="evidence" value="ECO:0007669"/>
    <property type="project" value="TreeGrafter"/>
</dbReference>
<keyword evidence="6 9" id="KW-0547">Nucleotide-binding</keyword>
<protein>
    <recommendedName>
        <fullName evidence="3">5'-nucleotidase</fullName>
        <ecNumber evidence="3">3.1.3.5</ecNumber>
    </recommendedName>
</protein>
<dbReference type="InterPro" id="IPR006146">
    <property type="entry name" value="5'-Nucleotdase_CS"/>
</dbReference>
<organism evidence="12">
    <name type="scientific">Lutzomyia longipalpis</name>
    <name type="common">Sand fly</name>
    <dbReference type="NCBI Taxonomy" id="7200"/>
    <lineage>
        <taxon>Eukaryota</taxon>
        <taxon>Metazoa</taxon>
        <taxon>Ecdysozoa</taxon>
        <taxon>Arthropoda</taxon>
        <taxon>Hexapoda</taxon>
        <taxon>Insecta</taxon>
        <taxon>Pterygota</taxon>
        <taxon>Neoptera</taxon>
        <taxon>Endopterygota</taxon>
        <taxon>Diptera</taxon>
        <taxon>Nematocera</taxon>
        <taxon>Psychodoidea</taxon>
        <taxon>Psychodidae</taxon>
        <taxon>Lutzomyia</taxon>
        <taxon>Lutzomyia</taxon>
    </lineage>
</organism>
<accession>A0A7G3AA04</accession>
<evidence type="ECO:0000259" key="10">
    <source>
        <dbReference type="Pfam" id="PF00149"/>
    </source>
</evidence>
<dbReference type="PANTHER" id="PTHR11575">
    <property type="entry name" value="5'-NUCLEOTIDASE-RELATED"/>
    <property type="match status" value="1"/>
</dbReference>
<dbReference type="Pfam" id="PF02872">
    <property type="entry name" value="5_nucleotid_C"/>
    <property type="match status" value="1"/>
</dbReference>
<evidence type="ECO:0000256" key="7">
    <source>
        <dbReference type="ARBA" id="ARBA00022801"/>
    </source>
</evidence>
<dbReference type="PRINTS" id="PR01607">
    <property type="entry name" value="APYRASEFAMLY"/>
</dbReference>
<keyword evidence="5 9" id="KW-0732">Signal</keyword>
<evidence type="ECO:0000313" key="12">
    <source>
        <dbReference type="EMBL" id="MBC1168879.1"/>
    </source>
</evidence>